<dbReference type="AlphaFoldDB" id="F2JSX7"/>
<dbReference type="RefSeq" id="WP_013657391.1">
    <property type="nucleotide sequence ID" value="NC_015275.1"/>
</dbReference>
<name>F2JSX7_CELLD</name>
<dbReference type="STRING" id="642492.Clole_2391"/>
<evidence type="ECO:0000313" key="3">
    <source>
        <dbReference type="EMBL" id="ADZ84098.1"/>
    </source>
</evidence>
<reference evidence="3 4" key="1">
    <citation type="journal article" date="2011" name="J. Bacteriol.">
        <title>Complete genome sequence of the cellulose-degrading bacterium Cellulosilyticum lentocellum.</title>
        <authorList>
            <consortium name="US DOE Joint Genome Institute"/>
            <person name="Miller D.A."/>
            <person name="Suen G."/>
            <person name="Bruce D."/>
            <person name="Copeland A."/>
            <person name="Cheng J.F."/>
            <person name="Detter C."/>
            <person name="Goodwin L.A."/>
            <person name="Han C.S."/>
            <person name="Hauser L.J."/>
            <person name="Land M.L."/>
            <person name="Lapidus A."/>
            <person name="Lucas S."/>
            <person name="Meincke L."/>
            <person name="Pitluck S."/>
            <person name="Tapia R."/>
            <person name="Teshima H."/>
            <person name="Woyke T."/>
            <person name="Fox B.G."/>
            <person name="Angert E.R."/>
            <person name="Currie C.R."/>
        </authorList>
    </citation>
    <scope>NUCLEOTIDE SEQUENCE [LARGE SCALE GENOMIC DNA]</scope>
    <source>
        <strain evidence="4">ATCC 49066 / DSM 5427 / NCIMB 11756 / RHM5</strain>
    </source>
</reference>
<proteinExistence type="predicted"/>
<dbReference type="KEGG" id="cle:Clole_2391"/>
<feature type="signal peptide" evidence="2">
    <location>
        <begin position="1"/>
        <end position="20"/>
    </location>
</feature>
<feature type="region of interest" description="Disordered" evidence="1">
    <location>
        <begin position="396"/>
        <end position="416"/>
    </location>
</feature>
<keyword evidence="2" id="KW-0732">Signal</keyword>
<dbReference type="EMBL" id="CP002582">
    <property type="protein sequence ID" value="ADZ84098.1"/>
    <property type="molecule type" value="Genomic_DNA"/>
</dbReference>
<dbReference type="Proteomes" id="UP000008467">
    <property type="component" value="Chromosome"/>
</dbReference>
<evidence type="ECO:0000256" key="1">
    <source>
        <dbReference type="SAM" id="MobiDB-lite"/>
    </source>
</evidence>
<accession>F2JSX7</accession>
<sequence length="436" mass="49867">MRKWVSLLAILTISGIPLQAEGIQQPANEITAEVSHNKEVITYLSRQLFNTILEEQHLSYLMTQTENQEISLKEAAYALCQMLNEAGIYLPESEGISDPYIGKLVLLGIWQESELNGEGLMTSEAWERTYERVLYYQESQQAFTRVDTKKEKTMMAYRQKMATIPFYEEIEIGKLTLSNQVLAYGAYTYPLYIFANTSYIDLNTLEALGFTFEKQPQGDVLSFTQGKERANEPVKEKSIAVSLSKEKIYYSTVKTYALKSEHGLFIPLRILEMEFNLKYDTAIIGLEVATKKASYLSYQEGLLHNSSGQPIEVVTTSYYWDGEKIIQEMKRQHLEVGQSIENPSACYVLRGAYYLNTLVNLVETQGESYQDQKLYGQQMESILKAYEKARLAEIKKREEKKQEDNKQSEKITNQEVFPPAPVYATLKVEAKGLKKG</sequence>
<feature type="chain" id="PRO_5039636320" description="Copper amine oxidase-like domain-containing protein" evidence="2">
    <location>
        <begin position="21"/>
        <end position="436"/>
    </location>
</feature>
<evidence type="ECO:0000256" key="2">
    <source>
        <dbReference type="SAM" id="SignalP"/>
    </source>
</evidence>
<dbReference type="HOGENOM" id="CLU_628053_0_0_9"/>
<evidence type="ECO:0008006" key="5">
    <source>
        <dbReference type="Google" id="ProtNLM"/>
    </source>
</evidence>
<organism evidence="3 4">
    <name type="scientific">Cellulosilyticum lentocellum (strain ATCC 49066 / DSM 5427 / NCIMB 11756 / RHM5)</name>
    <name type="common">Clostridium lentocellum</name>
    <dbReference type="NCBI Taxonomy" id="642492"/>
    <lineage>
        <taxon>Bacteria</taxon>
        <taxon>Bacillati</taxon>
        <taxon>Bacillota</taxon>
        <taxon>Clostridia</taxon>
        <taxon>Lachnospirales</taxon>
        <taxon>Cellulosilyticaceae</taxon>
        <taxon>Cellulosilyticum</taxon>
    </lineage>
</organism>
<keyword evidence="4" id="KW-1185">Reference proteome</keyword>
<evidence type="ECO:0000313" key="4">
    <source>
        <dbReference type="Proteomes" id="UP000008467"/>
    </source>
</evidence>
<feature type="compositionally biased region" description="Basic and acidic residues" evidence="1">
    <location>
        <begin position="396"/>
        <end position="409"/>
    </location>
</feature>
<gene>
    <name evidence="3" type="ordered locus">Clole_2391</name>
</gene>
<protein>
    <recommendedName>
        <fullName evidence="5">Copper amine oxidase-like domain-containing protein</fullName>
    </recommendedName>
</protein>